<accession>A0A0E9VDV9</accession>
<proteinExistence type="predicted"/>
<name>A0A0E9VDV9_ANGAN</name>
<dbReference type="AlphaFoldDB" id="A0A0E9VDV9"/>
<protein>
    <submittedName>
        <fullName evidence="1">Uncharacterized protein</fullName>
    </submittedName>
</protein>
<organism evidence="1">
    <name type="scientific">Anguilla anguilla</name>
    <name type="common">European freshwater eel</name>
    <name type="synonym">Muraena anguilla</name>
    <dbReference type="NCBI Taxonomy" id="7936"/>
    <lineage>
        <taxon>Eukaryota</taxon>
        <taxon>Metazoa</taxon>
        <taxon>Chordata</taxon>
        <taxon>Craniata</taxon>
        <taxon>Vertebrata</taxon>
        <taxon>Euteleostomi</taxon>
        <taxon>Actinopterygii</taxon>
        <taxon>Neopterygii</taxon>
        <taxon>Teleostei</taxon>
        <taxon>Anguilliformes</taxon>
        <taxon>Anguillidae</taxon>
        <taxon>Anguilla</taxon>
    </lineage>
</organism>
<reference evidence="1" key="1">
    <citation type="submission" date="2014-11" db="EMBL/GenBank/DDBJ databases">
        <authorList>
            <person name="Amaro Gonzalez C."/>
        </authorList>
    </citation>
    <scope>NUCLEOTIDE SEQUENCE</scope>
</reference>
<dbReference type="EMBL" id="GBXM01032288">
    <property type="protein sequence ID" value="JAH76289.1"/>
    <property type="molecule type" value="Transcribed_RNA"/>
</dbReference>
<sequence length="23" mass="2736">MFFTTMNLVKKIIIIKNTIKNKP</sequence>
<reference evidence="1" key="2">
    <citation type="journal article" date="2015" name="Fish Shellfish Immunol.">
        <title>Early steps in the European eel (Anguilla anguilla)-Vibrio vulnificus interaction in the gills: Role of the RtxA13 toxin.</title>
        <authorList>
            <person name="Callol A."/>
            <person name="Pajuelo D."/>
            <person name="Ebbesson L."/>
            <person name="Teles M."/>
            <person name="MacKenzie S."/>
            <person name="Amaro C."/>
        </authorList>
    </citation>
    <scope>NUCLEOTIDE SEQUENCE</scope>
</reference>
<evidence type="ECO:0000313" key="1">
    <source>
        <dbReference type="EMBL" id="JAH76289.1"/>
    </source>
</evidence>